<evidence type="ECO:0000259" key="1">
    <source>
        <dbReference type="Pfam" id="PF20233"/>
    </source>
</evidence>
<organism evidence="2 3">
    <name type="scientific">Penicilliopsis zonata CBS 506.65</name>
    <dbReference type="NCBI Taxonomy" id="1073090"/>
    <lineage>
        <taxon>Eukaryota</taxon>
        <taxon>Fungi</taxon>
        <taxon>Dikarya</taxon>
        <taxon>Ascomycota</taxon>
        <taxon>Pezizomycotina</taxon>
        <taxon>Eurotiomycetes</taxon>
        <taxon>Eurotiomycetidae</taxon>
        <taxon>Eurotiales</taxon>
        <taxon>Aspergillaceae</taxon>
        <taxon>Penicilliopsis</taxon>
    </lineage>
</organism>
<evidence type="ECO:0000313" key="2">
    <source>
        <dbReference type="EMBL" id="OJJ42012.1"/>
    </source>
</evidence>
<dbReference type="GeneID" id="34616672"/>
<dbReference type="OrthoDB" id="3559580at2759"/>
<dbReference type="InterPro" id="IPR046497">
    <property type="entry name" value="DUF6590"/>
</dbReference>
<dbReference type="PANTHER" id="PTHR35391">
    <property type="entry name" value="C2H2-TYPE DOMAIN-CONTAINING PROTEIN-RELATED"/>
    <property type="match status" value="1"/>
</dbReference>
<dbReference type="PANTHER" id="PTHR35391:SF5">
    <property type="entry name" value="DUF6590 DOMAIN-CONTAINING PROTEIN"/>
    <property type="match status" value="1"/>
</dbReference>
<dbReference type="STRING" id="1073090.A0A1L9S4B6"/>
<proteinExistence type="predicted"/>
<keyword evidence="3" id="KW-1185">Reference proteome</keyword>
<dbReference type="Proteomes" id="UP000184188">
    <property type="component" value="Unassembled WGS sequence"/>
</dbReference>
<dbReference type="Pfam" id="PF20233">
    <property type="entry name" value="DUF6590"/>
    <property type="match status" value="1"/>
</dbReference>
<dbReference type="VEuPathDB" id="FungiDB:ASPZODRAFT_78015"/>
<sequence>MGFVNIWQVFAFFWHKNSSQNSHGNIAQADSFVSYGLYGQQIYSSIRRMVVFKERNGFCLCLPISTYSKQGVAKKGVDPSKHSIIYMEGTLPERGPNEPPMVKDPIAVIPATSEIKLDRMSRLNFEIIHTVEHNQRVMAIGKIADASMPKFINYAKYELGL</sequence>
<name>A0A1L9S4B6_9EURO</name>
<reference evidence="3" key="1">
    <citation type="journal article" date="2017" name="Genome Biol.">
        <title>Comparative genomics reveals high biological diversity and specific adaptations in the industrially and medically important fungal genus Aspergillus.</title>
        <authorList>
            <person name="de Vries R.P."/>
            <person name="Riley R."/>
            <person name="Wiebenga A."/>
            <person name="Aguilar-Osorio G."/>
            <person name="Amillis S."/>
            <person name="Uchima C.A."/>
            <person name="Anderluh G."/>
            <person name="Asadollahi M."/>
            <person name="Askin M."/>
            <person name="Barry K."/>
            <person name="Battaglia E."/>
            <person name="Bayram O."/>
            <person name="Benocci T."/>
            <person name="Braus-Stromeyer S.A."/>
            <person name="Caldana C."/>
            <person name="Canovas D."/>
            <person name="Cerqueira G.C."/>
            <person name="Chen F."/>
            <person name="Chen W."/>
            <person name="Choi C."/>
            <person name="Clum A."/>
            <person name="Dos Santos R.A."/>
            <person name="Damasio A.R."/>
            <person name="Diallinas G."/>
            <person name="Emri T."/>
            <person name="Fekete E."/>
            <person name="Flipphi M."/>
            <person name="Freyberg S."/>
            <person name="Gallo A."/>
            <person name="Gournas C."/>
            <person name="Habgood R."/>
            <person name="Hainaut M."/>
            <person name="Harispe M.L."/>
            <person name="Henrissat B."/>
            <person name="Hilden K.S."/>
            <person name="Hope R."/>
            <person name="Hossain A."/>
            <person name="Karabika E."/>
            <person name="Karaffa L."/>
            <person name="Karanyi Z."/>
            <person name="Krasevec N."/>
            <person name="Kuo A."/>
            <person name="Kusch H."/>
            <person name="LaButti K."/>
            <person name="Lagendijk E.L."/>
            <person name="Lapidus A."/>
            <person name="Levasseur A."/>
            <person name="Lindquist E."/>
            <person name="Lipzen A."/>
            <person name="Logrieco A.F."/>
            <person name="MacCabe A."/>
            <person name="Maekelae M.R."/>
            <person name="Malavazi I."/>
            <person name="Melin P."/>
            <person name="Meyer V."/>
            <person name="Mielnichuk N."/>
            <person name="Miskei M."/>
            <person name="Molnar A.P."/>
            <person name="Mule G."/>
            <person name="Ngan C.Y."/>
            <person name="Orejas M."/>
            <person name="Orosz E."/>
            <person name="Ouedraogo J.P."/>
            <person name="Overkamp K.M."/>
            <person name="Park H.-S."/>
            <person name="Perrone G."/>
            <person name="Piumi F."/>
            <person name="Punt P.J."/>
            <person name="Ram A.F."/>
            <person name="Ramon A."/>
            <person name="Rauscher S."/>
            <person name="Record E."/>
            <person name="Riano-Pachon D.M."/>
            <person name="Robert V."/>
            <person name="Roehrig J."/>
            <person name="Ruller R."/>
            <person name="Salamov A."/>
            <person name="Salih N.S."/>
            <person name="Samson R.A."/>
            <person name="Sandor E."/>
            <person name="Sanguinetti M."/>
            <person name="Schuetze T."/>
            <person name="Sepcic K."/>
            <person name="Shelest E."/>
            <person name="Sherlock G."/>
            <person name="Sophianopoulou V."/>
            <person name="Squina F.M."/>
            <person name="Sun H."/>
            <person name="Susca A."/>
            <person name="Todd R.B."/>
            <person name="Tsang A."/>
            <person name="Unkles S.E."/>
            <person name="van de Wiele N."/>
            <person name="van Rossen-Uffink D."/>
            <person name="Oliveira J.V."/>
            <person name="Vesth T.C."/>
            <person name="Visser J."/>
            <person name="Yu J.-H."/>
            <person name="Zhou M."/>
            <person name="Andersen M.R."/>
            <person name="Archer D.B."/>
            <person name="Baker S.E."/>
            <person name="Benoit I."/>
            <person name="Brakhage A.A."/>
            <person name="Braus G.H."/>
            <person name="Fischer R."/>
            <person name="Frisvad J.C."/>
            <person name="Goldman G.H."/>
            <person name="Houbraken J."/>
            <person name="Oakley B."/>
            <person name="Pocsi I."/>
            <person name="Scazzocchio C."/>
            <person name="Seiboth B."/>
            <person name="vanKuyk P.A."/>
            <person name="Wortman J."/>
            <person name="Dyer P.S."/>
            <person name="Grigoriev I.V."/>
        </authorList>
    </citation>
    <scope>NUCLEOTIDE SEQUENCE [LARGE SCALE GENOMIC DNA]</scope>
    <source>
        <strain evidence="3">CBS 506.65</strain>
    </source>
</reference>
<dbReference type="RefSeq" id="XP_022576522.1">
    <property type="nucleotide sequence ID" value="XM_022730208.1"/>
</dbReference>
<feature type="domain" description="DUF6590" evidence="1">
    <location>
        <begin position="8"/>
        <end position="152"/>
    </location>
</feature>
<protein>
    <recommendedName>
        <fullName evidence="1">DUF6590 domain-containing protein</fullName>
    </recommendedName>
</protein>
<dbReference type="EMBL" id="KV878383">
    <property type="protein sequence ID" value="OJJ42012.1"/>
    <property type="molecule type" value="Genomic_DNA"/>
</dbReference>
<evidence type="ECO:0000313" key="3">
    <source>
        <dbReference type="Proteomes" id="UP000184188"/>
    </source>
</evidence>
<gene>
    <name evidence="2" type="ORF">ASPZODRAFT_78015</name>
</gene>
<dbReference type="AlphaFoldDB" id="A0A1L9S4B6"/>
<accession>A0A1L9S4B6</accession>